<protein>
    <submittedName>
        <fullName evidence="1">(spotted green pufferfish) hypothetical protein</fullName>
    </submittedName>
</protein>
<name>Q4RT83_TETNG</name>
<proteinExistence type="predicted"/>
<reference evidence="1" key="1">
    <citation type="journal article" date="2004" name="Nature">
        <title>Genome duplication in the teleost fish Tetraodon nigroviridis reveals the early vertebrate proto-karyotype.</title>
        <authorList>
            <person name="Jaillon O."/>
            <person name="Aury J.-M."/>
            <person name="Brunet F."/>
            <person name="Petit J.-L."/>
            <person name="Stange-Thomann N."/>
            <person name="Mauceli E."/>
            <person name="Bouneau L."/>
            <person name="Fischer C."/>
            <person name="Ozouf-Costaz C."/>
            <person name="Bernot A."/>
            <person name="Nicaud S."/>
            <person name="Jaffe D."/>
            <person name="Fisher S."/>
            <person name="Lutfalla G."/>
            <person name="Dossat C."/>
            <person name="Segurens B."/>
            <person name="Dasilva C."/>
            <person name="Salanoubat M."/>
            <person name="Levy M."/>
            <person name="Boudet N."/>
            <person name="Castellano S."/>
            <person name="Anthouard V."/>
            <person name="Jubin C."/>
            <person name="Castelli V."/>
            <person name="Katinka M."/>
            <person name="Vacherie B."/>
            <person name="Biemont C."/>
            <person name="Skalli Z."/>
            <person name="Cattolico L."/>
            <person name="Poulain J."/>
            <person name="De Berardinis V."/>
            <person name="Cruaud C."/>
            <person name="Duprat S."/>
            <person name="Brottier P."/>
            <person name="Coutanceau J.-P."/>
            <person name="Gouzy J."/>
            <person name="Parra G."/>
            <person name="Lardier G."/>
            <person name="Chapple C."/>
            <person name="McKernan K.J."/>
            <person name="McEwan P."/>
            <person name="Bosak S."/>
            <person name="Kellis M."/>
            <person name="Volff J.-N."/>
            <person name="Guigo R."/>
            <person name="Zody M.C."/>
            <person name="Mesirov J."/>
            <person name="Lindblad-Toh K."/>
            <person name="Birren B."/>
            <person name="Nusbaum C."/>
            <person name="Kahn D."/>
            <person name="Robinson-Rechavi M."/>
            <person name="Laudet V."/>
            <person name="Schachter V."/>
            <person name="Quetier F."/>
            <person name="Saurin W."/>
            <person name="Scarpelli C."/>
            <person name="Wincker P."/>
            <person name="Lander E.S."/>
            <person name="Weissenbach J."/>
            <person name="Roest Crollius H."/>
        </authorList>
    </citation>
    <scope>NUCLEOTIDE SEQUENCE [LARGE SCALE GENOMIC DNA]</scope>
</reference>
<evidence type="ECO:0000313" key="1">
    <source>
        <dbReference type="EMBL" id="CAG08399.1"/>
    </source>
</evidence>
<reference evidence="1" key="2">
    <citation type="submission" date="2004-02" db="EMBL/GenBank/DDBJ databases">
        <authorList>
            <consortium name="Genoscope"/>
            <consortium name="Whitehead Institute Centre for Genome Research"/>
        </authorList>
    </citation>
    <scope>NUCLEOTIDE SEQUENCE</scope>
</reference>
<sequence>MPPRGNMQLQLGDRGSQRGSIFCFTKVEEKLKNKKLLHRESLQQAVGEDGVEQEERQRTNRSFHFRFKKSLRFPQL</sequence>
<comment type="caution">
    <text evidence="1">The sequence shown here is derived from an EMBL/GenBank/DDBJ whole genome shotgun (WGS) entry which is preliminary data.</text>
</comment>
<gene>
    <name evidence="1" type="ORF">GSTENG00029368001</name>
</gene>
<dbReference type="AlphaFoldDB" id="Q4RT83"/>
<dbReference type="EMBL" id="CAAE01014998">
    <property type="protein sequence ID" value="CAG08399.1"/>
    <property type="molecule type" value="Genomic_DNA"/>
</dbReference>
<accession>Q4RT83</accession>
<dbReference type="KEGG" id="tng:GSTEN00029368G001"/>
<organism evidence="1">
    <name type="scientific">Tetraodon nigroviridis</name>
    <name type="common">Spotted green pufferfish</name>
    <name type="synonym">Chelonodon nigroviridis</name>
    <dbReference type="NCBI Taxonomy" id="99883"/>
    <lineage>
        <taxon>Eukaryota</taxon>
        <taxon>Metazoa</taxon>
        <taxon>Chordata</taxon>
        <taxon>Craniata</taxon>
        <taxon>Vertebrata</taxon>
        <taxon>Euteleostomi</taxon>
        <taxon>Actinopterygii</taxon>
        <taxon>Neopterygii</taxon>
        <taxon>Teleostei</taxon>
        <taxon>Neoteleostei</taxon>
        <taxon>Acanthomorphata</taxon>
        <taxon>Eupercaria</taxon>
        <taxon>Tetraodontiformes</taxon>
        <taxon>Tetradontoidea</taxon>
        <taxon>Tetraodontidae</taxon>
        <taxon>Tetraodon</taxon>
    </lineage>
</organism>